<dbReference type="PROSITE" id="PS51499">
    <property type="entry name" value="APO"/>
    <property type="match status" value="2"/>
</dbReference>
<gene>
    <name evidence="3" type="ORF">FEM48_Zijuj04G0087400</name>
</gene>
<evidence type="ECO:0000256" key="1">
    <source>
        <dbReference type="SAM" id="MobiDB-lite"/>
    </source>
</evidence>
<dbReference type="Pfam" id="PF05634">
    <property type="entry name" value="APO_RNA-bind"/>
    <property type="match status" value="2"/>
</dbReference>
<feature type="domain" description="APO" evidence="2">
    <location>
        <begin position="55"/>
        <end position="140"/>
    </location>
</feature>
<evidence type="ECO:0000313" key="3">
    <source>
        <dbReference type="EMBL" id="KAH7533037.1"/>
    </source>
</evidence>
<dbReference type="AlphaFoldDB" id="A0A978VIW8"/>
<feature type="domain" description="APO" evidence="2">
    <location>
        <begin position="197"/>
        <end position="219"/>
    </location>
</feature>
<proteinExistence type="predicted"/>
<evidence type="ECO:0000259" key="2">
    <source>
        <dbReference type="PROSITE" id="PS51499"/>
    </source>
</evidence>
<dbReference type="GO" id="GO:0003723">
    <property type="term" value="F:RNA binding"/>
    <property type="evidence" value="ECO:0007669"/>
    <property type="project" value="InterPro"/>
</dbReference>
<evidence type="ECO:0000313" key="4">
    <source>
        <dbReference type="Proteomes" id="UP000813462"/>
    </source>
</evidence>
<sequence length="219" mass="24519">MDSLLDFRYVNMSSSSEVRKIGESMKSKGSKKRSGKEVKKIGESLKPRMDDQNTGVRFCSEVYVGKEGHSIQTCCGYRRNAKNWVHEWIVGGLSDILVPVKTFHLECVHQDVIKHHQIFDFERVPAVVELCWQAGAVPSDEDLYPSTHNIQVSCAVVDEVESLSPDGLRSIANGTLRAWETLGIGIQKLLLVYPAKVCKHCAEVHVGPLGHKARLCWVF</sequence>
<dbReference type="EMBL" id="JAEACU010000004">
    <property type="protein sequence ID" value="KAH7533037.1"/>
    <property type="molecule type" value="Genomic_DNA"/>
</dbReference>
<name>A0A978VIW8_ZIZJJ</name>
<reference evidence="3" key="1">
    <citation type="journal article" date="2021" name="Front. Plant Sci.">
        <title>Chromosome-Scale Genome Assembly for Chinese Sour Jujube and Insights Into Its Genome Evolution and Domestication Signature.</title>
        <authorList>
            <person name="Shen L.-Y."/>
            <person name="Luo H."/>
            <person name="Wang X.-L."/>
            <person name="Wang X.-M."/>
            <person name="Qiu X.-J."/>
            <person name="Liu H."/>
            <person name="Zhou S.-S."/>
            <person name="Jia K.-H."/>
            <person name="Nie S."/>
            <person name="Bao Y.-T."/>
            <person name="Zhang R.-G."/>
            <person name="Yun Q.-Z."/>
            <person name="Chai Y.-H."/>
            <person name="Lu J.-Y."/>
            <person name="Li Y."/>
            <person name="Zhao S.-W."/>
            <person name="Mao J.-F."/>
            <person name="Jia S.-G."/>
            <person name="Mao Y.-M."/>
        </authorList>
    </citation>
    <scope>NUCLEOTIDE SEQUENCE</scope>
    <source>
        <strain evidence="3">AT0</strain>
        <tissue evidence="3">Leaf</tissue>
    </source>
</reference>
<feature type="region of interest" description="Disordered" evidence="1">
    <location>
        <begin position="20"/>
        <end position="39"/>
    </location>
</feature>
<protein>
    <recommendedName>
        <fullName evidence="2">APO domain-containing protein</fullName>
    </recommendedName>
</protein>
<accession>A0A978VIW8</accession>
<comment type="caution">
    <text evidence="3">The sequence shown here is derived from an EMBL/GenBank/DDBJ whole genome shotgun (WGS) entry which is preliminary data.</text>
</comment>
<dbReference type="Proteomes" id="UP000813462">
    <property type="component" value="Unassembled WGS sequence"/>
</dbReference>
<organism evidence="3 4">
    <name type="scientific">Ziziphus jujuba var. spinosa</name>
    <dbReference type="NCBI Taxonomy" id="714518"/>
    <lineage>
        <taxon>Eukaryota</taxon>
        <taxon>Viridiplantae</taxon>
        <taxon>Streptophyta</taxon>
        <taxon>Embryophyta</taxon>
        <taxon>Tracheophyta</taxon>
        <taxon>Spermatophyta</taxon>
        <taxon>Magnoliopsida</taxon>
        <taxon>eudicotyledons</taxon>
        <taxon>Gunneridae</taxon>
        <taxon>Pentapetalae</taxon>
        <taxon>rosids</taxon>
        <taxon>fabids</taxon>
        <taxon>Rosales</taxon>
        <taxon>Rhamnaceae</taxon>
        <taxon>Paliureae</taxon>
        <taxon>Ziziphus</taxon>
    </lineage>
</organism>
<dbReference type="InterPro" id="IPR023342">
    <property type="entry name" value="APO_dom"/>
</dbReference>